<keyword evidence="2" id="KW-1185">Reference proteome</keyword>
<dbReference type="Proteomes" id="UP000078348">
    <property type="component" value="Unassembled WGS sequence"/>
</dbReference>
<protein>
    <submittedName>
        <fullName evidence="1">Armadillo repeat-containing protein 7</fullName>
    </submittedName>
</protein>
<evidence type="ECO:0000313" key="2">
    <source>
        <dbReference type="Proteomes" id="UP000078348"/>
    </source>
</evidence>
<evidence type="ECO:0000313" key="1">
    <source>
        <dbReference type="EMBL" id="OAO13210.1"/>
    </source>
</evidence>
<dbReference type="EMBL" id="LXWW01000445">
    <property type="protein sequence ID" value="OAO13210.1"/>
    <property type="molecule type" value="Genomic_DNA"/>
</dbReference>
<dbReference type="PANTHER" id="PTHR46263">
    <property type="entry name" value="ARMADILLO REPEAT-CONTAINING PROTEIN 7"/>
    <property type="match status" value="1"/>
</dbReference>
<organism evidence="1 2">
    <name type="scientific">Blastocystis sp. subtype 1 (strain ATCC 50177 / NandII)</name>
    <dbReference type="NCBI Taxonomy" id="478820"/>
    <lineage>
        <taxon>Eukaryota</taxon>
        <taxon>Sar</taxon>
        <taxon>Stramenopiles</taxon>
        <taxon>Bigyra</taxon>
        <taxon>Opalozoa</taxon>
        <taxon>Opalinata</taxon>
        <taxon>Blastocystidae</taxon>
        <taxon>Blastocystis</taxon>
    </lineage>
</organism>
<dbReference type="InterPro" id="IPR011989">
    <property type="entry name" value="ARM-like"/>
</dbReference>
<sequence length="152" mass="17099">MQKLVTEYQDTPKIEARRQIIANLANFAYDPYNFAMIEELHILDLFLDGLEEEDEQLREFGMGGICNCACDDGFAAVILSDKSNVKHIVKQLSSTNENTVVSALTTLYYLLDGENGALYIKKPNILKAIHTYAECDNVRIRNVASCLLKKCS</sequence>
<gene>
    <name evidence="1" type="ORF">AV274_5103</name>
</gene>
<dbReference type="AlphaFoldDB" id="A0A196S837"/>
<dbReference type="PANTHER" id="PTHR46263:SF1">
    <property type="entry name" value="ARMADILLO REPEAT-CONTAINING PROTEIN 7"/>
    <property type="match status" value="1"/>
</dbReference>
<reference evidence="1 2" key="1">
    <citation type="submission" date="2016-05" db="EMBL/GenBank/DDBJ databases">
        <title>Nuclear genome of Blastocystis sp. subtype 1 NandII.</title>
        <authorList>
            <person name="Gentekaki E."/>
            <person name="Curtis B."/>
            <person name="Stairs C."/>
            <person name="Eme L."/>
            <person name="Herman E."/>
            <person name="Klimes V."/>
            <person name="Arias M.C."/>
            <person name="Elias M."/>
            <person name="Hilliou F."/>
            <person name="Klute M."/>
            <person name="Malik S.-B."/>
            <person name="Pightling A."/>
            <person name="Rachubinski R."/>
            <person name="Salas D."/>
            <person name="Schlacht A."/>
            <person name="Suga H."/>
            <person name="Archibald J."/>
            <person name="Ball S.G."/>
            <person name="Clark G."/>
            <person name="Dacks J."/>
            <person name="Van Der Giezen M."/>
            <person name="Tsaousis A."/>
            <person name="Roger A."/>
        </authorList>
    </citation>
    <scope>NUCLEOTIDE SEQUENCE [LARGE SCALE GENOMIC DNA]</scope>
    <source>
        <strain evidence="2">ATCC 50177 / NandII</strain>
    </source>
</reference>
<dbReference type="InterPro" id="IPR042462">
    <property type="entry name" value="ARMC7"/>
</dbReference>
<accession>A0A196S837</accession>
<dbReference type="Gene3D" id="1.25.10.10">
    <property type="entry name" value="Leucine-rich Repeat Variant"/>
    <property type="match status" value="1"/>
</dbReference>
<dbReference type="InterPro" id="IPR016024">
    <property type="entry name" value="ARM-type_fold"/>
</dbReference>
<comment type="caution">
    <text evidence="1">The sequence shown here is derived from an EMBL/GenBank/DDBJ whole genome shotgun (WGS) entry which is preliminary data.</text>
</comment>
<dbReference type="STRING" id="478820.A0A196S837"/>
<name>A0A196S837_BLAHN</name>
<dbReference type="SUPFAM" id="SSF48371">
    <property type="entry name" value="ARM repeat"/>
    <property type="match status" value="1"/>
</dbReference>
<proteinExistence type="predicted"/>
<dbReference type="OrthoDB" id="201709at2759"/>